<gene>
    <name evidence="3" type="primary">LOC110779190</name>
</gene>
<reference evidence="2" key="1">
    <citation type="journal article" date="2021" name="Nat. Commun.">
        <title>Genomic analyses provide insights into spinach domestication and the genetic basis of agronomic traits.</title>
        <authorList>
            <person name="Cai X."/>
            <person name="Sun X."/>
            <person name="Xu C."/>
            <person name="Sun H."/>
            <person name="Wang X."/>
            <person name="Ge C."/>
            <person name="Zhang Z."/>
            <person name="Wang Q."/>
            <person name="Fei Z."/>
            <person name="Jiao C."/>
            <person name="Wang Q."/>
        </authorList>
    </citation>
    <scope>NUCLEOTIDE SEQUENCE [LARGE SCALE GENOMIC DNA]</scope>
    <source>
        <strain evidence="2">cv. Varoflay</strain>
    </source>
</reference>
<reference evidence="3" key="2">
    <citation type="submission" date="2025-08" db="UniProtKB">
        <authorList>
            <consortium name="RefSeq"/>
        </authorList>
    </citation>
    <scope>IDENTIFICATION</scope>
    <source>
        <tissue evidence="3">Leaf</tissue>
    </source>
</reference>
<name>A0A9R0HYU9_SPIOL</name>
<accession>A0A9R0HYU9</accession>
<protein>
    <submittedName>
        <fullName evidence="3">UPF0481 protein At3g47200</fullName>
    </submittedName>
</protein>
<dbReference type="GeneID" id="110779190"/>
<dbReference type="PANTHER" id="PTHR31170:SF25">
    <property type="entry name" value="BNAA09G04570D PROTEIN"/>
    <property type="match status" value="1"/>
</dbReference>
<dbReference type="AlphaFoldDB" id="A0A9R0HYU9"/>
<keyword evidence="1" id="KW-0812">Transmembrane</keyword>
<evidence type="ECO:0000256" key="1">
    <source>
        <dbReference type="SAM" id="Phobius"/>
    </source>
</evidence>
<organism evidence="2 3">
    <name type="scientific">Spinacia oleracea</name>
    <name type="common">Spinach</name>
    <dbReference type="NCBI Taxonomy" id="3562"/>
    <lineage>
        <taxon>Eukaryota</taxon>
        <taxon>Viridiplantae</taxon>
        <taxon>Streptophyta</taxon>
        <taxon>Embryophyta</taxon>
        <taxon>Tracheophyta</taxon>
        <taxon>Spermatophyta</taxon>
        <taxon>Magnoliopsida</taxon>
        <taxon>eudicotyledons</taxon>
        <taxon>Gunneridae</taxon>
        <taxon>Pentapetalae</taxon>
        <taxon>Caryophyllales</taxon>
        <taxon>Chenopodiaceae</taxon>
        <taxon>Chenopodioideae</taxon>
        <taxon>Anserineae</taxon>
        <taxon>Spinacia</taxon>
    </lineage>
</organism>
<evidence type="ECO:0000313" key="3">
    <source>
        <dbReference type="RefSeq" id="XP_021839417.2"/>
    </source>
</evidence>
<keyword evidence="2" id="KW-1185">Reference proteome</keyword>
<dbReference type="KEGG" id="soe:110779190"/>
<dbReference type="InterPro" id="IPR004158">
    <property type="entry name" value="DUF247_pln"/>
</dbReference>
<feature type="transmembrane region" description="Helical" evidence="1">
    <location>
        <begin position="410"/>
        <end position="430"/>
    </location>
</feature>
<proteinExistence type="predicted"/>
<dbReference type="Proteomes" id="UP000813463">
    <property type="component" value="Chromosome 1"/>
</dbReference>
<dbReference type="PANTHER" id="PTHR31170">
    <property type="entry name" value="BNAC04G53230D PROTEIN"/>
    <property type="match status" value="1"/>
</dbReference>
<keyword evidence="1" id="KW-0472">Membrane</keyword>
<dbReference type="Pfam" id="PF03140">
    <property type="entry name" value="DUF247"/>
    <property type="match status" value="1"/>
</dbReference>
<sequence>MTDKITTDVEVSIRRQLESLVQSGSSNQCIYRVPEHLRKVKLECYEPLVVSIGPLYHDNPTLLSSHDLKLRHLQCFLNFDVSTNGINAKSLGQYIDIIRGLEKLARSYYAEKITLCSDEFVEMVLIDAAFIIFLFMEFSNHFILRSHPMENKYDVMLQVHQDLFLEENQLPFFVISRLFDEALGEAYPNITFKDVTCDFIGNSFFPGREVAQTTGKDRLTKVSNIKHLVHVLRICCLPTKLRYELPENKNSLDSDEFPLTAKELKALGVKFMASESKVLLDITFSEGVLYIPTLTIQDLTESNLRSIVFFEQCHHFYDSYVIDYLFFLDALIHTSEDVQILAQHGIIKHWLGSNDDVATLFNRITKNLTMKNPGFYYAQVCQDLKVYPTTMSMSRKNKWKAVFKRDYFDYYPWSITVLIILVALQVYSGFMK</sequence>
<dbReference type="RefSeq" id="XP_021839417.2">
    <property type="nucleotide sequence ID" value="XM_021983725.2"/>
</dbReference>
<evidence type="ECO:0000313" key="2">
    <source>
        <dbReference type="Proteomes" id="UP000813463"/>
    </source>
</evidence>
<keyword evidence="1" id="KW-1133">Transmembrane helix</keyword>